<dbReference type="InterPro" id="IPR003594">
    <property type="entry name" value="HATPase_dom"/>
</dbReference>
<evidence type="ECO:0000259" key="15">
    <source>
        <dbReference type="PROSITE" id="PS50109"/>
    </source>
</evidence>
<evidence type="ECO:0000256" key="10">
    <source>
        <dbReference type="ARBA" id="ARBA00022840"/>
    </source>
</evidence>
<dbReference type="GO" id="GO:0000155">
    <property type="term" value="F:phosphorelay sensor kinase activity"/>
    <property type="evidence" value="ECO:0007669"/>
    <property type="project" value="InterPro"/>
</dbReference>
<keyword evidence="11 14" id="KW-1133">Transmembrane helix</keyword>
<keyword evidence="6" id="KW-0808">Transferase</keyword>
<dbReference type="SMART" id="SM00387">
    <property type="entry name" value="HATPase_c"/>
    <property type="match status" value="1"/>
</dbReference>
<dbReference type="PANTHER" id="PTHR45528:SF1">
    <property type="entry name" value="SENSOR HISTIDINE KINASE CPXA"/>
    <property type="match status" value="1"/>
</dbReference>
<dbReference type="SUPFAM" id="SSF47384">
    <property type="entry name" value="Homodimeric domain of signal transducing histidine kinase"/>
    <property type="match status" value="1"/>
</dbReference>
<dbReference type="Proteomes" id="UP000611762">
    <property type="component" value="Unassembled WGS sequence"/>
</dbReference>
<dbReference type="PANTHER" id="PTHR45528">
    <property type="entry name" value="SENSOR HISTIDINE KINASE CPXA"/>
    <property type="match status" value="1"/>
</dbReference>
<dbReference type="FunFam" id="1.10.287.130:FF:000001">
    <property type="entry name" value="Two-component sensor histidine kinase"/>
    <property type="match status" value="1"/>
</dbReference>
<evidence type="ECO:0000256" key="11">
    <source>
        <dbReference type="ARBA" id="ARBA00022989"/>
    </source>
</evidence>
<dbReference type="Gene3D" id="1.10.287.130">
    <property type="match status" value="1"/>
</dbReference>
<dbReference type="Gene3D" id="3.30.565.10">
    <property type="entry name" value="Histidine kinase-like ATPase, C-terminal domain"/>
    <property type="match status" value="1"/>
</dbReference>
<dbReference type="Pfam" id="PF02518">
    <property type="entry name" value="HATPase_c"/>
    <property type="match status" value="1"/>
</dbReference>
<evidence type="ECO:0000256" key="5">
    <source>
        <dbReference type="ARBA" id="ARBA00022553"/>
    </source>
</evidence>
<evidence type="ECO:0000313" key="18">
    <source>
        <dbReference type="Proteomes" id="UP000611762"/>
    </source>
</evidence>
<dbReference type="SMART" id="SM00388">
    <property type="entry name" value="HisKA"/>
    <property type="match status" value="1"/>
</dbReference>
<keyword evidence="5" id="KW-0597">Phosphoprotein</keyword>
<dbReference type="RefSeq" id="WP_249311011.1">
    <property type="nucleotide sequence ID" value="NZ_JACRSU010000001.1"/>
</dbReference>
<feature type="domain" description="HAMP" evidence="16">
    <location>
        <begin position="165"/>
        <end position="216"/>
    </location>
</feature>
<dbReference type="InterPro" id="IPR005467">
    <property type="entry name" value="His_kinase_dom"/>
</dbReference>
<keyword evidence="18" id="KW-1185">Reference proteome</keyword>
<comment type="caution">
    <text evidence="17">The sequence shown here is derived from an EMBL/GenBank/DDBJ whole genome shotgun (WGS) entry which is preliminary data.</text>
</comment>
<keyword evidence="8" id="KW-0547">Nucleotide-binding</keyword>
<evidence type="ECO:0000256" key="7">
    <source>
        <dbReference type="ARBA" id="ARBA00022692"/>
    </source>
</evidence>
<evidence type="ECO:0000256" key="8">
    <source>
        <dbReference type="ARBA" id="ARBA00022741"/>
    </source>
</evidence>
<keyword evidence="9" id="KW-0418">Kinase</keyword>
<evidence type="ECO:0000256" key="6">
    <source>
        <dbReference type="ARBA" id="ARBA00022679"/>
    </source>
</evidence>
<dbReference type="GO" id="GO:0005524">
    <property type="term" value="F:ATP binding"/>
    <property type="evidence" value="ECO:0007669"/>
    <property type="project" value="UniProtKB-KW"/>
</dbReference>
<dbReference type="GO" id="GO:0005886">
    <property type="term" value="C:plasma membrane"/>
    <property type="evidence" value="ECO:0007669"/>
    <property type="project" value="UniProtKB-SubCell"/>
</dbReference>
<evidence type="ECO:0000256" key="9">
    <source>
        <dbReference type="ARBA" id="ARBA00022777"/>
    </source>
</evidence>
<comment type="subcellular location">
    <subcellularLocation>
        <location evidence="2">Cell membrane</location>
        <topology evidence="2">Multi-pass membrane protein</topology>
    </subcellularLocation>
</comment>
<dbReference type="InterPro" id="IPR050398">
    <property type="entry name" value="HssS/ArlS-like"/>
</dbReference>
<evidence type="ECO:0000256" key="14">
    <source>
        <dbReference type="SAM" id="Phobius"/>
    </source>
</evidence>
<dbReference type="AlphaFoldDB" id="A0A926DLA8"/>
<dbReference type="CDD" id="cd00075">
    <property type="entry name" value="HATPase"/>
    <property type="match status" value="1"/>
</dbReference>
<evidence type="ECO:0000256" key="1">
    <source>
        <dbReference type="ARBA" id="ARBA00000085"/>
    </source>
</evidence>
<evidence type="ECO:0000256" key="3">
    <source>
        <dbReference type="ARBA" id="ARBA00012438"/>
    </source>
</evidence>
<dbReference type="Gene3D" id="6.10.340.10">
    <property type="match status" value="1"/>
</dbReference>
<protein>
    <recommendedName>
        <fullName evidence="3">histidine kinase</fullName>
        <ecNumber evidence="3">2.7.13.3</ecNumber>
    </recommendedName>
</protein>
<dbReference type="InterPro" id="IPR036097">
    <property type="entry name" value="HisK_dim/P_sf"/>
</dbReference>
<keyword evidence="13 14" id="KW-0472">Membrane</keyword>
<keyword evidence="7 14" id="KW-0812">Transmembrane</keyword>
<accession>A0A926DLA8</accession>
<proteinExistence type="predicted"/>
<comment type="catalytic activity">
    <reaction evidence="1">
        <text>ATP + protein L-histidine = ADP + protein N-phospho-L-histidine.</text>
        <dbReference type="EC" id="2.7.13.3"/>
    </reaction>
</comment>
<evidence type="ECO:0000256" key="2">
    <source>
        <dbReference type="ARBA" id="ARBA00004651"/>
    </source>
</evidence>
<keyword evidence="4" id="KW-1003">Cell membrane</keyword>
<evidence type="ECO:0000256" key="12">
    <source>
        <dbReference type="ARBA" id="ARBA00023012"/>
    </source>
</evidence>
<dbReference type="InterPro" id="IPR003660">
    <property type="entry name" value="HAMP_dom"/>
</dbReference>
<dbReference type="CDD" id="cd06225">
    <property type="entry name" value="HAMP"/>
    <property type="match status" value="1"/>
</dbReference>
<dbReference type="SUPFAM" id="SSF55874">
    <property type="entry name" value="ATPase domain of HSP90 chaperone/DNA topoisomerase II/histidine kinase"/>
    <property type="match status" value="1"/>
</dbReference>
<dbReference type="EMBL" id="JACRSU010000001">
    <property type="protein sequence ID" value="MBC8539814.1"/>
    <property type="molecule type" value="Genomic_DNA"/>
</dbReference>
<evidence type="ECO:0000259" key="16">
    <source>
        <dbReference type="PROSITE" id="PS50885"/>
    </source>
</evidence>
<dbReference type="PRINTS" id="PR00344">
    <property type="entry name" value="BCTRLSENSOR"/>
</dbReference>
<reference evidence="17" key="1">
    <citation type="submission" date="2020-08" db="EMBL/GenBank/DDBJ databases">
        <title>Genome public.</title>
        <authorList>
            <person name="Liu C."/>
            <person name="Sun Q."/>
        </authorList>
    </citation>
    <scope>NUCLEOTIDE SEQUENCE</scope>
    <source>
        <strain evidence="17">H8</strain>
    </source>
</reference>
<evidence type="ECO:0000256" key="13">
    <source>
        <dbReference type="ARBA" id="ARBA00023136"/>
    </source>
</evidence>
<dbReference type="CDD" id="cd00082">
    <property type="entry name" value="HisKA"/>
    <property type="match status" value="1"/>
</dbReference>
<sequence>MVIGTYMLGTLRTYLLDQKKLEVLTRANVIASVQIDGFDEQVIEKKMETMPIEVGFRAMILDSQSRVYYDSYSEGSYEGKLFIYSPVTEVLLSGKDSAGFYEEKGKWNIEAAVPIIRNAKTVGAVLVTANGDSIDGIVEHISQAILIFGAVLVLFVIIFGTSMASVLTMPVEKMTRFIKNMPKDKLQKCEVSSKDEIGELVTAFNELIDRVAELEEKRRAFVSDASHELKTPLSIIKLLSDSLIQTENPDPQFLREFLTDMNEEVERLTRIIQRLLDLTKMDQSHTNMNVEVVSVTALAGEVCEKLKPLAENKQINFIYTRPDDDLMMPIDRDSMTEAIYNIADNSIKYTENGGTVKLELLRDLGNILIRISDSGIGIPKEEIQKIFDRFYRVDKARARDTGGTGLGLSIAMDAVKLHGGYIEVSSEEEKGSTFTIVLPFESGTPAAPEDALIQESVTDGGGDGHA</sequence>
<dbReference type="Pfam" id="PF00512">
    <property type="entry name" value="HisKA"/>
    <property type="match status" value="1"/>
</dbReference>
<feature type="transmembrane region" description="Helical" evidence="14">
    <location>
        <begin position="145"/>
        <end position="171"/>
    </location>
</feature>
<feature type="domain" description="Histidine kinase" evidence="15">
    <location>
        <begin position="224"/>
        <end position="442"/>
    </location>
</feature>
<dbReference type="FunFam" id="3.30.565.10:FF:000006">
    <property type="entry name" value="Sensor histidine kinase WalK"/>
    <property type="match status" value="1"/>
</dbReference>
<dbReference type="PROSITE" id="PS50885">
    <property type="entry name" value="HAMP"/>
    <property type="match status" value="1"/>
</dbReference>
<dbReference type="InterPro" id="IPR036890">
    <property type="entry name" value="HATPase_C_sf"/>
</dbReference>
<evidence type="ECO:0000313" key="17">
    <source>
        <dbReference type="EMBL" id="MBC8539814.1"/>
    </source>
</evidence>
<dbReference type="SUPFAM" id="SSF103190">
    <property type="entry name" value="Sensory domain-like"/>
    <property type="match status" value="1"/>
</dbReference>
<organism evidence="17 18">
    <name type="scientific">Congzhengia minquanensis</name>
    <dbReference type="NCBI Taxonomy" id="2763657"/>
    <lineage>
        <taxon>Bacteria</taxon>
        <taxon>Bacillati</taxon>
        <taxon>Bacillota</taxon>
        <taxon>Clostridia</taxon>
        <taxon>Eubacteriales</taxon>
        <taxon>Oscillospiraceae</taxon>
        <taxon>Congzhengia</taxon>
    </lineage>
</organism>
<keyword evidence="10" id="KW-0067">ATP-binding</keyword>
<dbReference type="PROSITE" id="PS50109">
    <property type="entry name" value="HIS_KIN"/>
    <property type="match status" value="1"/>
</dbReference>
<dbReference type="EC" id="2.7.13.3" evidence="3"/>
<dbReference type="InterPro" id="IPR004358">
    <property type="entry name" value="Sig_transdc_His_kin-like_C"/>
</dbReference>
<name>A0A926DLA8_9FIRM</name>
<keyword evidence="12" id="KW-0902">Two-component regulatory system</keyword>
<gene>
    <name evidence="17" type="ORF">H8698_02340</name>
</gene>
<dbReference type="InterPro" id="IPR029151">
    <property type="entry name" value="Sensor-like_sf"/>
</dbReference>
<dbReference type="InterPro" id="IPR003661">
    <property type="entry name" value="HisK_dim/P_dom"/>
</dbReference>
<evidence type="ECO:0000256" key="4">
    <source>
        <dbReference type="ARBA" id="ARBA00022475"/>
    </source>
</evidence>